<proteinExistence type="predicted"/>
<dbReference type="EMBL" id="PYLY01000033">
    <property type="protein sequence ID" value="PSU02361.1"/>
    <property type="molecule type" value="Genomic_DNA"/>
</dbReference>
<gene>
    <name evidence="1" type="ORF">C0W81_14990</name>
</gene>
<protein>
    <submittedName>
        <fullName evidence="1">HD domain-containing protein</fullName>
    </submittedName>
</protein>
<dbReference type="GO" id="GO:0008893">
    <property type="term" value="F:guanosine-3',5'-bis(diphosphate) 3'-diphosphatase activity"/>
    <property type="evidence" value="ECO:0007669"/>
    <property type="project" value="TreeGrafter"/>
</dbReference>
<dbReference type="InterPro" id="IPR052194">
    <property type="entry name" value="MESH1"/>
</dbReference>
<dbReference type="Proteomes" id="UP000241858">
    <property type="component" value="Unassembled WGS sequence"/>
</dbReference>
<dbReference type="SUPFAM" id="SSF109604">
    <property type="entry name" value="HD-domain/PDEase-like"/>
    <property type="match status" value="1"/>
</dbReference>
<dbReference type="RefSeq" id="WP_060997884.1">
    <property type="nucleotide sequence ID" value="NZ_LNQZ01000009.1"/>
</dbReference>
<dbReference type="PANTHER" id="PTHR46246">
    <property type="entry name" value="GUANOSINE-3',5'-BIS(DIPHOSPHATE) 3'-PYROPHOSPHOHYDROLASE MESH1"/>
    <property type="match status" value="1"/>
</dbReference>
<comment type="caution">
    <text evidence="1">The sequence shown here is derived from an EMBL/GenBank/DDBJ whole genome shotgun (WGS) entry which is preliminary data.</text>
</comment>
<organism evidence="1 2">
    <name type="scientific">Photobacterium aquimaris</name>
    <dbReference type="NCBI Taxonomy" id="512643"/>
    <lineage>
        <taxon>Bacteria</taxon>
        <taxon>Pseudomonadati</taxon>
        <taxon>Pseudomonadota</taxon>
        <taxon>Gammaproteobacteria</taxon>
        <taxon>Vibrionales</taxon>
        <taxon>Vibrionaceae</taxon>
        <taxon>Photobacterium</taxon>
    </lineage>
</organism>
<dbReference type="PANTHER" id="PTHR46246:SF1">
    <property type="entry name" value="GUANOSINE-3',5'-BIS(DIPHOSPHATE) 3'-PYROPHOSPHOHYDROLASE MESH1"/>
    <property type="match status" value="1"/>
</dbReference>
<dbReference type="OrthoDB" id="9802385at2"/>
<dbReference type="AlphaFoldDB" id="A0A2T3HV84"/>
<evidence type="ECO:0000313" key="2">
    <source>
        <dbReference type="Proteomes" id="UP000241858"/>
    </source>
</evidence>
<dbReference type="Gene3D" id="1.10.3210.10">
    <property type="entry name" value="Hypothetical protein af1432"/>
    <property type="match status" value="1"/>
</dbReference>
<dbReference type="Pfam" id="PF13328">
    <property type="entry name" value="HD_4"/>
    <property type="match status" value="1"/>
</dbReference>
<accession>A0A2T3HV84</accession>
<name>A0A2T3HV84_9GAMM</name>
<evidence type="ECO:0000313" key="1">
    <source>
        <dbReference type="EMBL" id="PSU02361.1"/>
    </source>
</evidence>
<reference evidence="1 2" key="1">
    <citation type="submission" date="2018-03" db="EMBL/GenBank/DDBJ databases">
        <title>Whole genome sequencing of Histamine producing bacteria.</title>
        <authorList>
            <person name="Butler K."/>
        </authorList>
    </citation>
    <scope>NUCLEOTIDE SEQUENCE [LARGE SCALE GENOMIC DNA]</scope>
    <source>
        <strain evidence="1 2">DSM 23343</strain>
    </source>
</reference>
<sequence>MNSRYFAAQAFAKNRHGNQKYGEFPYSVHLDAVAKLAEPFGLDAMIIAQLHDIIEDTDTSFNELAECFGFTIADAVNYVTDVKLEDRAKRKLEINQRLAALNIEEEAARLALIVKVCDRLANVLSSSQSSPRHYKMYQNEHPAFKEAVYRPGLCDGLWKELNALIIGQPEAILCKQATS</sequence>